<dbReference type="EMBL" id="PEDL01000018">
    <property type="protein sequence ID" value="PHV69795.1"/>
    <property type="molecule type" value="Genomic_DNA"/>
</dbReference>
<evidence type="ECO:0000313" key="1">
    <source>
        <dbReference type="EMBL" id="PHV69795.1"/>
    </source>
</evidence>
<dbReference type="Proteomes" id="UP000224460">
    <property type="component" value="Unassembled WGS sequence"/>
</dbReference>
<gene>
    <name evidence="1" type="ORF">CS063_13845</name>
</gene>
<reference evidence="1" key="1">
    <citation type="submission" date="2017-10" db="EMBL/GenBank/DDBJ databases">
        <title>Genome sequence of cellulolytic Lachnospiraceae bacterium XHS1971 isolated from hotspring sediment.</title>
        <authorList>
            <person name="Vasudevan G."/>
            <person name="Joshi A.J."/>
            <person name="Hivarkar S."/>
            <person name="Lanjekar V.B."/>
            <person name="Dhakephalkar P.K."/>
            <person name="Dagar S."/>
        </authorList>
    </citation>
    <scope>NUCLEOTIDE SEQUENCE</scope>
    <source>
        <strain evidence="1">XHS1971</strain>
    </source>
</reference>
<organism evidence="1 2">
    <name type="scientific">Sporanaerobium hydrogeniformans</name>
    <dbReference type="NCBI Taxonomy" id="3072179"/>
    <lineage>
        <taxon>Bacteria</taxon>
        <taxon>Bacillati</taxon>
        <taxon>Bacillota</taxon>
        <taxon>Clostridia</taxon>
        <taxon>Lachnospirales</taxon>
        <taxon>Lachnospiraceae</taxon>
        <taxon>Sporanaerobium</taxon>
    </lineage>
</organism>
<name>A0AC61D946_9FIRM</name>
<accession>A0AC61D946</accession>
<comment type="caution">
    <text evidence="1">The sequence shown here is derived from an EMBL/GenBank/DDBJ whole genome shotgun (WGS) entry which is preliminary data.</text>
</comment>
<sequence length="156" mass="18174">MKYKFSYQTTPFDFWQLSMYYTYGSIVGVCNILFTVAMFILTLKFWSNVNDFVKILLIIACSLFTVIQPLVVYRKAKKQVATLPKDMEIGFDERGIHVKAGNQSSYLKWNTIKRISKKPSMLVIFSNTTHGFILTNKTLGKQKEEFYTYVVSKMKK</sequence>
<keyword evidence="2" id="KW-1185">Reference proteome</keyword>
<protein>
    <submittedName>
        <fullName evidence="1">Uncharacterized protein</fullName>
    </submittedName>
</protein>
<proteinExistence type="predicted"/>
<evidence type="ECO:0000313" key="2">
    <source>
        <dbReference type="Proteomes" id="UP000224460"/>
    </source>
</evidence>